<keyword evidence="3" id="KW-1185">Reference proteome</keyword>
<dbReference type="OrthoDB" id="3908445at2"/>
<gene>
    <name evidence="2" type="ORF">GKO32_34660</name>
</gene>
<comment type="caution">
    <text evidence="2">The sequence shown here is derived from an EMBL/GenBank/DDBJ whole genome shotgun (WGS) entry which is preliminary data.</text>
</comment>
<evidence type="ECO:0000313" key="2">
    <source>
        <dbReference type="EMBL" id="MTD59089.1"/>
    </source>
</evidence>
<evidence type="ECO:0000313" key="3">
    <source>
        <dbReference type="Proteomes" id="UP000440096"/>
    </source>
</evidence>
<dbReference type="AlphaFoldDB" id="A0A6N7ZBL1"/>
<dbReference type="EMBL" id="WMBA01000088">
    <property type="protein sequence ID" value="MTD59089.1"/>
    <property type="molecule type" value="Genomic_DNA"/>
</dbReference>
<feature type="region of interest" description="Disordered" evidence="1">
    <location>
        <begin position="1"/>
        <end position="28"/>
    </location>
</feature>
<protein>
    <submittedName>
        <fullName evidence="2">Uncharacterized protein</fullName>
    </submittedName>
</protein>
<proteinExistence type="predicted"/>
<dbReference type="Proteomes" id="UP000440096">
    <property type="component" value="Unassembled WGS sequence"/>
</dbReference>
<accession>A0A6N7ZBL1</accession>
<organism evidence="2 3">
    <name type="scientific">Amycolatopsis pithecellobii</name>
    <dbReference type="NCBI Taxonomy" id="664692"/>
    <lineage>
        <taxon>Bacteria</taxon>
        <taxon>Bacillati</taxon>
        <taxon>Actinomycetota</taxon>
        <taxon>Actinomycetes</taxon>
        <taxon>Pseudonocardiales</taxon>
        <taxon>Pseudonocardiaceae</taxon>
        <taxon>Amycolatopsis</taxon>
    </lineage>
</organism>
<evidence type="ECO:0000256" key="1">
    <source>
        <dbReference type="SAM" id="MobiDB-lite"/>
    </source>
</evidence>
<sequence length="746" mass="82470">MDEQRSYAADPSIAWMSATTSATEQPPAPEQFEQAAAGLIQAAAAVDPELVEQVRQSALLNLGEMNAIKVVTVLQNALDHTKIADSYLGVIRQVFARPHGFDNLLRTWSQPGSITVINRGPDTGRTTIAHALLAELRRHSGNQVNVGTVSFGGSPTFPVERLPRQELWAYLLELPPDEEGFAVNDQFGSNLHDLHNVLVRRRCHLVVVTSPQQWARIGHGAPAGILANLGDADAKAIARKWLAAVDSEVPAERWLADPTVTQLLQHQPPAEVLDIVGLIRSAARADAKDLPEIKAKTDNRSVETEEELWPRRIAMVESARKNWRPQLLEWHRQSGRTSLQRNFLLAAAVLRGTSVAHVYSQAALLGKVFKDNEIELLGQRDPGVIEMVDAAQATLNPDDTLSFARPEWDDAIVEYFWVDRPFSRSAFLGWLATAPYLDDGRQALERVPGQVRYTLAERIAAFAVRWAVRQQRHDPLSELVKTWRGNKSLWDLILSSLDDAATQPASASYVHGMLLQWAKNDDPAQRLAVVNVCSRQFGRLHTGKALRRLQHTASAADSAIDDALRAAVTTLWEDPSIRPTLFTQLVDWCSQDKTRGAGRRCFSILAATATDHDGSLPTLLQEHEVKADVFQLSTGLAAILEHTASPHSDQEEAASIVGFWLDAVLHHPDQRDRVLQSLRHAVRATGGVSASARNTLRVITHLWARNSDTAQSDRERLYTELSSLLDGDLEQTFAAHRQQASTVETA</sequence>
<dbReference type="RefSeq" id="WP_154761148.1">
    <property type="nucleotide sequence ID" value="NZ_WMBA01000088.1"/>
</dbReference>
<name>A0A6N7ZBL1_9PSEU</name>
<reference evidence="2 3" key="1">
    <citation type="submission" date="2019-11" db="EMBL/GenBank/DDBJ databases">
        <title>Draft genome of Amycolatopsis RM579.</title>
        <authorList>
            <person name="Duangmal K."/>
            <person name="Mingma R."/>
        </authorList>
    </citation>
    <scope>NUCLEOTIDE SEQUENCE [LARGE SCALE GENOMIC DNA]</scope>
    <source>
        <strain evidence="2 3">RM579</strain>
    </source>
</reference>